<accession>A0A9D4XST2</accession>
<protein>
    <submittedName>
        <fullName evidence="1">Uncharacterized protein</fullName>
    </submittedName>
</protein>
<dbReference type="Proteomes" id="UP001058974">
    <property type="component" value="Chromosome 3"/>
</dbReference>
<dbReference type="Gramene" id="Psat03G0131600-T1">
    <property type="protein sequence ID" value="KAI5425464.1"/>
    <property type="gene ID" value="KIW84_031316"/>
</dbReference>
<keyword evidence="2" id="KW-1185">Reference proteome</keyword>
<gene>
    <name evidence="1" type="ORF">KIW84_031316</name>
</gene>
<comment type="caution">
    <text evidence="1">The sequence shown here is derived from an EMBL/GenBank/DDBJ whole genome shotgun (WGS) entry which is preliminary data.</text>
</comment>
<proteinExistence type="predicted"/>
<dbReference type="AlphaFoldDB" id="A0A9D4XST2"/>
<name>A0A9D4XST2_PEA</name>
<organism evidence="1 2">
    <name type="scientific">Pisum sativum</name>
    <name type="common">Garden pea</name>
    <name type="synonym">Lathyrus oleraceus</name>
    <dbReference type="NCBI Taxonomy" id="3888"/>
    <lineage>
        <taxon>Eukaryota</taxon>
        <taxon>Viridiplantae</taxon>
        <taxon>Streptophyta</taxon>
        <taxon>Embryophyta</taxon>
        <taxon>Tracheophyta</taxon>
        <taxon>Spermatophyta</taxon>
        <taxon>Magnoliopsida</taxon>
        <taxon>eudicotyledons</taxon>
        <taxon>Gunneridae</taxon>
        <taxon>Pentapetalae</taxon>
        <taxon>rosids</taxon>
        <taxon>fabids</taxon>
        <taxon>Fabales</taxon>
        <taxon>Fabaceae</taxon>
        <taxon>Papilionoideae</taxon>
        <taxon>50 kb inversion clade</taxon>
        <taxon>NPAAA clade</taxon>
        <taxon>Hologalegina</taxon>
        <taxon>IRL clade</taxon>
        <taxon>Fabeae</taxon>
        <taxon>Lathyrus</taxon>
    </lineage>
</organism>
<evidence type="ECO:0000313" key="1">
    <source>
        <dbReference type="EMBL" id="KAI5425464.1"/>
    </source>
</evidence>
<reference evidence="1 2" key="1">
    <citation type="journal article" date="2022" name="Nat. Genet.">
        <title>Improved pea reference genome and pan-genome highlight genomic features and evolutionary characteristics.</title>
        <authorList>
            <person name="Yang T."/>
            <person name="Liu R."/>
            <person name="Luo Y."/>
            <person name="Hu S."/>
            <person name="Wang D."/>
            <person name="Wang C."/>
            <person name="Pandey M.K."/>
            <person name="Ge S."/>
            <person name="Xu Q."/>
            <person name="Li N."/>
            <person name="Li G."/>
            <person name="Huang Y."/>
            <person name="Saxena R.K."/>
            <person name="Ji Y."/>
            <person name="Li M."/>
            <person name="Yan X."/>
            <person name="He Y."/>
            <person name="Liu Y."/>
            <person name="Wang X."/>
            <person name="Xiang C."/>
            <person name="Varshney R.K."/>
            <person name="Ding H."/>
            <person name="Gao S."/>
            <person name="Zong X."/>
        </authorList>
    </citation>
    <scope>NUCLEOTIDE SEQUENCE [LARGE SCALE GENOMIC DNA]</scope>
    <source>
        <strain evidence="1 2">cv. Zhongwan 6</strain>
    </source>
</reference>
<dbReference type="EMBL" id="JAMSHJ010000003">
    <property type="protein sequence ID" value="KAI5425464.1"/>
    <property type="molecule type" value="Genomic_DNA"/>
</dbReference>
<evidence type="ECO:0000313" key="2">
    <source>
        <dbReference type="Proteomes" id="UP001058974"/>
    </source>
</evidence>
<sequence length="152" mass="17463">MLLHSVRVYSWPASLIYMVDKWCRNFIWSVDIHKRKLVTVAWNQCCKAYNSGGMGLRNTCNAAAGSDMWEFQILKNFNAQIHPPRHKIMKEVLWCPHLVDWIKVNIDSAFSGSPVKAACGGFSHYLCNLWLESDSLLPVKAFNNSSFVLWKL</sequence>